<evidence type="ECO:0000313" key="2">
    <source>
        <dbReference type="EMBL" id="JAT72340.1"/>
    </source>
</evidence>
<gene>
    <name evidence="2" type="ORF">g.23553</name>
</gene>
<dbReference type="AlphaFoldDB" id="A0A1D1ZZG9"/>
<organism evidence="2">
    <name type="scientific">Auxenochlorella protothecoides</name>
    <name type="common">Green microalga</name>
    <name type="synonym">Chlorella protothecoides</name>
    <dbReference type="NCBI Taxonomy" id="3075"/>
    <lineage>
        <taxon>Eukaryota</taxon>
        <taxon>Viridiplantae</taxon>
        <taxon>Chlorophyta</taxon>
        <taxon>core chlorophytes</taxon>
        <taxon>Trebouxiophyceae</taxon>
        <taxon>Chlorellales</taxon>
        <taxon>Chlorellaceae</taxon>
        <taxon>Auxenochlorella</taxon>
    </lineage>
</organism>
<sequence length="144" mass="15701">MSRSRQLRLGTARLAPLMTRQLAFFPTCFDIRNRQLHQRPHDTSCTLCRPLPLCKRVNSDMVAKTTTTTKRGAGVKPKAAPKKAAVKGELQKAKATVKSAVTKAKTALTPKKTTAKKTTAPKKTTPLTAKVKAALPAKKNVRKV</sequence>
<reference evidence="2" key="1">
    <citation type="submission" date="2015-08" db="EMBL/GenBank/DDBJ databases">
        <authorList>
            <person name="Babu N.S."/>
            <person name="Beckwith C.J."/>
            <person name="Beseler K.G."/>
            <person name="Brison A."/>
            <person name="Carone J.V."/>
            <person name="Caskin T.P."/>
            <person name="Diamond M."/>
            <person name="Durham M.E."/>
            <person name="Foxe J.M."/>
            <person name="Go M."/>
            <person name="Henderson B.A."/>
            <person name="Jones I.B."/>
            <person name="McGettigan J.A."/>
            <person name="Micheletti S.J."/>
            <person name="Nasrallah M.E."/>
            <person name="Ortiz D."/>
            <person name="Piller C.R."/>
            <person name="Privatt S.R."/>
            <person name="Schneider S.L."/>
            <person name="Sharp S."/>
            <person name="Smith T.C."/>
            <person name="Stanton J.D."/>
            <person name="Ullery H.E."/>
            <person name="Wilson R.J."/>
            <person name="Serrano M.G."/>
            <person name="Buck G."/>
            <person name="Lee V."/>
            <person name="Wang Y."/>
            <person name="Carvalho R."/>
            <person name="Voegtly L."/>
            <person name="Shi R."/>
            <person name="Duckworth R."/>
            <person name="Johnson A."/>
            <person name="Loviza R."/>
            <person name="Walstead R."/>
            <person name="Shah Z."/>
            <person name="Kiflezghi M."/>
            <person name="Wade K."/>
            <person name="Ball S.L."/>
            <person name="Bradley K.W."/>
            <person name="Asai D.J."/>
            <person name="Bowman C.A."/>
            <person name="Russell D.A."/>
            <person name="Pope W.H."/>
            <person name="Jacobs-Sera D."/>
            <person name="Hendrix R.W."/>
            <person name="Hatfull G.F."/>
        </authorList>
    </citation>
    <scope>NUCLEOTIDE SEQUENCE</scope>
</reference>
<proteinExistence type="predicted"/>
<name>A0A1D1ZZG9_AUXPR</name>
<feature type="region of interest" description="Disordered" evidence="1">
    <location>
        <begin position="67"/>
        <end position="86"/>
    </location>
</feature>
<accession>A0A1D1ZZG9</accession>
<feature type="region of interest" description="Disordered" evidence="1">
    <location>
        <begin position="108"/>
        <end position="127"/>
    </location>
</feature>
<protein>
    <submittedName>
        <fullName evidence="2">Uncharacterized protein</fullName>
    </submittedName>
</protein>
<evidence type="ECO:0000256" key="1">
    <source>
        <dbReference type="SAM" id="MobiDB-lite"/>
    </source>
</evidence>
<dbReference type="EMBL" id="GDKF01006282">
    <property type="protein sequence ID" value="JAT72340.1"/>
    <property type="molecule type" value="Transcribed_RNA"/>
</dbReference>
<feature type="compositionally biased region" description="Low complexity" evidence="1">
    <location>
        <begin position="67"/>
        <end position="78"/>
    </location>
</feature>